<sequence length="41" mass="4720">MSLAAKKYTRSAMLPTIRHQKHHPILTMSAISIGIQKWLFI</sequence>
<dbReference type="Proteomes" id="UP000016426">
    <property type="component" value="Unassembled WGS sequence"/>
</dbReference>
<evidence type="ECO:0000313" key="2">
    <source>
        <dbReference type="Proteomes" id="UP000016426"/>
    </source>
</evidence>
<dbReference type="EMBL" id="AVPH01000079">
    <property type="protein sequence ID" value="ERE17458.1"/>
    <property type="molecule type" value="Genomic_DNA"/>
</dbReference>
<name>A0ABN0NAP2_9NEIS</name>
<protein>
    <submittedName>
        <fullName evidence="1">Uncharacterized protein</fullName>
    </submittedName>
</protein>
<keyword evidence="2" id="KW-1185">Reference proteome</keyword>
<organism evidence="1 2">
    <name type="scientific">Pseudogulbenkiania ferrooxidans EGD-HP2</name>
    <dbReference type="NCBI Taxonomy" id="1388764"/>
    <lineage>
        <taxon>Bacteria</taxon>
        <taxon>Pseudomonadati</taxon>
        <taxon>Pseudomonadota</taxon>
        <taxon>Betaproteobacteria</taxon>
        <taxon>Neisseriales</taxon>
        <taxon>Chromobacteriaceae</taxon>
        <taxon>Pseudogulbenkiania</taxon>
    </lineage>
</organism>
<reference evidence="1 2" key="1">
    <citation type="journal article" date="2013" name="Genome Announc.">
        <title>Genome Sequence of the Pigment-Producing Bacterium Pseudogulbenkiania ferrooxidans, Isolated from Loktak Lake.</title>
        <authorList>
            <person name="Puranik S."/>
            <person name="Talkal R."/>
            <person name="Qureshi A."/>
            <person name="Khardenavis A."/>
            <person name="Kapley A."/>
            <person name="Purohit H.J."/>
        </authorList>
    </citation>
    <scope>NUCLEOTIDE SEQUENCE [LARGE SCALE GENOMIC DNA]</scope>
    <source>
        <strain evidence="1 2">EGD-HP2</strain>
    </source>
</reference>
<evidence type="ECO:0000313" key="1">
    <source>
        <dbReference type="EMBL" id="ERE17458.1"/>
    </source>
</evidence>
<accession>A0ABN0NAP2</accession>
<proteinExistence type="predicted"/>
<comment type="caution">
    <text evidence="1">The sequence shown here is derived from an EMBL/GenBank/DDBJ whole genome shotgun (WGS) entry which is preliminary data.</text>
</comment>
<gene>
    <name evidence="1" type="ORF">O166_03325</name>
</gene>